<protein>
    <submittedName>
        <fullName evidence="1">Uncharacterized protein</fullName>
    </submittedName>
</protein>
<proteinExistence type="predicted"/>
<sequence length="133" mass="15067">MTTIVPEFPSHPQVDNVYSSFNFIELRQAYRERLQKVKTRDVREQRAERPPQIILNEGHQIEIIFTYHLKSNDKVRWGRGVVPVVDFFRPLGGGSGNSGASFPPLMEATELCGFDERESSSEEQGDGKLVAMA</sequence>
<dbReference type="Proteomes" id="UP000092600">
    <property type="component" value="Unassembled WGS sequence"/>
</dbReference>
<reference evidence="1 2" key="1">
    <citation type="journal article" date="2016" name="DNA Res.">
        <title>The draft genome of MD-2 pineapple using hybrid error correction of long reads.</title>
        <authorList>
            <person name="Redwan R.M."/>
            <person name="Saidin A."/>
            <person name="Kumar S.V."/>
        </authorList>
    </citation>
    <scope>NUCLEOTIDE SEQUENCE [LARGE SCALE GENOMIC DNA]</scope>
    <source>
        <strain evidence="2">cv. MD2</strain>
        <tissue evidence="1">Leaf</tissue>
    </source>
</reference>
<accession>A0A199VZP5</accession>
<comment type="caution">
    <text evidence="1">The sequence shown here is derived from an EMBL/GenBank/DDBJ whole genome shotgun (WGS) entry which is preliminary data.</text>
</comment>
<gene>
    <name evidence="1" type="ORF">ACMD2_14532</name>
</gene>
<name>A0A199VZP5_ANACO</name>
<evidence type="ECO:0000313" key="2">
    <source>
        <dbReference type="Proteomes" id="UP000092600"/>
    </source>
</evidence>
<dbReference type="EMBL" id="LSRQ01000452">
    <property type="protein sequence ID" value="OAY82677.1"/>
    <property type="molecule type" value="Genomic_DNA"/>
</dbReference>
<dbReference type="AlphaFoldDB" id="A0A199VZP5"/>
<organism evidence="1 2">
    <name type="scientific">Ananas comosus</name>
    <name type="common">Pineapple</name>
    <name type="synonym">Ananas ananas</name>
    <dbReference type="NCBI Taxonomy" id="4615"/>
    <lineage>
        <taxon>Eukaryota</taxon>
        <taxon>Viridiplantae</taxon>
        <taxon>Streptophyta</taxon>
        <taxon>Embryophyta</taxon>
        <taxon>Tracheophyta</taxon>
        <taxon>Spermatophyta</taxon>
        <taxon>Magnoliopsida</taxon>
        <taxon>Liliopsida</taxon>
        <taxon>Poales</taxon>
        <taxon>Bromeliaceae</taxon>
        <taxon>Bromelioideae</taxon>
        <taxon>Ananas</taxon>
    </lineage>
</organism>
<evidence type="ECO:0000313" key="1">
    <source>
        <dbReference type="EMBL" id="OAY82677.1"/>
    </source>
</evidence>